<dbReference type="AlphaFoldDB" id="D4L9K6"/>
<reference evidence="3" key="2">
    <citation type="submission" date="2010-03" db="EMBL/GenBank/DDBJ databases">
        <authorList>
            <person name="Pajon A."/>
        </authorList>
    </citation>
    <scope>NUCLEOTIDE SEQUENCE</scope>
    <source>
        <strain evidence="3">Type strain: 18P13</strain>
    </source>
</reference>
<keyword evidence="2" id="KW-0472">Membrane</keyword>
<feature type="region of interest" description="Disordered" evidence="1">
    <location>
        <begin position="96"/>
        <end position="115"/>
    </location>
</feature>
<feature type="compositionally biased region" description="Basic and acidic residues" evidence="1">
    <location>
        <begin position="65"/>
        <end position="74"/>
    </location>
</feature>
<feature type="transmembrane region" description="Helical" evidence="2">
    <location>
        <begin position="157"/>
        <end position="178"/>
    </location>
</feature>
<evidence type="ECO:0000313" key="3">
    <source>
        <dbReference type="EMBL" id="CBL16301.1"/>
    </source>
</evidence>
<dbReference type="GeneID" id="83154879"/>
<proteinExistence type="predicted"/>
<dbReference type="RefSeq" id="WP_015557209.1">
    <property type="nucleotide sequence ID" value="NC_021039.1"/>
</dbReference>
<keyword evidence="2" id="KW-1133">Transmembrane helix</keyword>
<dbReference type="KEGG" id="rch:RUM_00200"/>
<evidence type="ECO:0000313" key="4">
    <source>
        <dbReference type="Proteomes" id="UP000007054"/>
    </source>
</evidence>
<evidence type="ECO:0000256" key="2">
    <source>
        <dbReference type="SAM" id="Phobius"/>
    </source>
</evidence>
<dbReference type="HOGENOM" id="CLU_756231_0_0_9"/>
<gene>
    <name evidence="3" type="ordered locus">RUM_00200</name>
</gene>
<accession>D4L9K6</accession>
<name>D4L9K6_RUMC1</name>
<evidence type="ECO:0000256" key="1">
    <source>
        <dbReference type="SAM" id="MobiDB-lite"/>
    </source>
</evidence>
<feature type="region of interest" description="Disordered" evidence="1">
    <location>
        <begin position="1"/>
        <end position="88"/>
    </location>
</feature>
<dbReference type="BioCyc" id="RCHA213810:RUM_RS00070-MONOMER"/>
<keyword evidence="2" id="KW-0812">Transmembrane</keyword>
<dbReference type="Proteomes" id="UP000007054">
    <property type="component" value="Chromosome"/>
</dbReference>
<feature type="compositionally biased region" description="Pro residues" evidence="1">
    <location>
        <begin position="39"/>
        <end position="48"/>
    </location>
</feature>
<reference evidence="3" key="1">
    <citation type="submission" date="2010-03" db="EMBL/GenBank/DDBJ databases">
        <title>The genome sequence of Ruminococcus sp. 18P13.</title>
        <authorList>
            <consortium name="metaHIT consortium -- http://www.metahit.eu/"/>
            <person name="Pajon A."/>
            <person name="Turner K."/>
            <person name="Parkhill J."/>
            <person name="Bernalier A."/>
        </authorList>
    </citation>
    <scope>NUCLEOTIDE SEQUENCE [LARGE SCALE GENOMIC DNA]</scope>
    <source>
        <strain evidence="3">Type strain: 18P13</strain>
    </source>
</reference>
<sequence>MPTETEQRFPRTGHSSQSDIDSLLAELGYHQPPRREEPTPPAQKPEPQPIREAAAPAKKEKPRKKTEPKPEPKPVKIIQEPADPPLLDIPIQHAKPLVKDTPPRKPHSKSKKAQPALLKTLQSALDENIEEIELLTKLPVAEGTSPSEARRHRRRQILYFFIGVFFLFAAVLGCIQISKSMRQRFAGFANNETQKQDFADFLEPVVVMDIADFDSVSDLDPDQILSAAIWDFMIHGDMDKYEHTMDIVTVPAIDIEAHAAKLFGEGLSFSHHTIGTGDMRFYYNSDNKSYNIPAAPSYFSYTPLVEQISKEEDRYTLTVAYKEEVPSWQKHDSAAETAKEMEFVLQELNGAYILRSAKNISTEGTL</sequence>
<dbReference type="EMBL" id="FP929052">
    <property type="protein sequence ID" value="CBL16301.1"/>
    <property type="molecule type" value="Genomic_DNA"/>
</dbReference>
<dbReference type="STRING" id="213810.RUM_00200"/>
<protein>
    <submittedName>
        <fullName evidence="3">Uncharacterized protein</fullName>
    </submittedName>
</protein>
<dbReference type="PATRIC" id="fig|213810.4.peg.121"/>
<keyword evidence="4" id="KW-1185">Reference proteome</keyword>
<organism evidence="3 4">
    <name type="scientific">Ruminococcus champanellensis (strain DSM 18848 / JCM 17042 / KCTC 15320 / 18P13)</name>
    <dbReference type="NCBI Taxonomy" id="213810"/>
    <lineage>
        <taxon>Bacteria</taxon>
        <taxon>Bacillati</taxon>
        <taxon>Bacillota</taxon>
        <taxon>Clostridia</taxon>
        <taxon>Eubacteriales</taxon>
        <taxon>Oscillospiraceae</taxon>
        <taxon>Ruminococcus</taxon>
    </lineage>
</organism>